<feature type="region of interest" description="Disordered" evidence="1">
    <location>
        <begin position="373"/>
        <end position="393"/>
    </location>
</feature>
<evidence type="ECO:0000313" key="4">
    <source>
        <dbReference type="Proteomes" id="UP000070344"/>
    </source>
</evidence>
<evidence type="ECO:0000313" key="3">
    <source>
        <dbReference type="EMBL" id="KXB01388.1"/>
    </source>
</evidence>
<dbReference type="EMBL" id="LHXV01000014">
    <property type="protein sequence ID" value="KXB01388.1"/>
    <property type="molecule type" value="Genomic_DNA"/>
</dbReference>
<comment type="caution">
    <text evidence="3">The sequence shown here is derived from an EMBL/GenBank/DDBJ whole genome shotgun (WGS) entry which is preliminary data.</text>
</comment>
<evidence type="ECO:0000259" key="2">
    <source>
        <dbReference type="Pfam" id="PF01609"/>
    </source>
</evidence>
<name>A0A133V4K9_9EURY</name>
<proteinExistence type="predicted"/>
<accession>A0A133V4K9</accession>
<evidence type="ECO:0000256" key="1">
    <source>
        <dbReference type="SAM" id="MobiDB-lite"/>
    </source>
</evidence>
<feature type="compositionally biased region" description="Basic and acidic residues" evidence="1">
    <location>
        <begin position="373"/>
        <end position="388"/>
    </location>
</feature>
<dbReference type="GO" id="GO:0004803">
    <property type="term" value="F:transposase activity"/>
    <property type="evidence" value="ECO:0007669"/>
    <property type="project" value="InterPro"/>
</dbReference>
<dbReference type="GO" id="GO:0003677">
    <property type="term" value="F:DNA binding"/>
    <property type="evidence" value="ECO:0007669"/>
    <property type="project" value="InterPro"/>
</dbReference>
<organism evidence="3 4">
    <name type="scientific">candidate division MSBL1 archaeon SCGC-AAA259O05</name>
    <dbReference type="NCBI Taxonomy" id="1698271"/>
    <lineage>
        <taxon>Archaea</taxon>
        <taxon>Methanobacteriati</taxon>
        <taxon>Methanobacteriota</taxon>
        <taxon>candidate division MSBL1</taxon>
    </lineage>
</organism>
<dbReference type="PANTHER" id="PTHR34614:SF2">
    <property type="entry name" value="TRANSPOSASE IS4-LIKE DOMAIN-CONTAINING PROTEIN"/>
    <property type="match status" value="1"/>
</dbReference>
<protein>
    <recommendedName>
        <fullName evidence="2">Transposase IS4-like domain-containing protein</fullName>
    </recommendedName>
</protein>
<gene>
    <name evidence="3" type="ORF">AKJ41_01700</name>
</gene>
<keyword evidence="4" id="KW-1185">Reference proteome</keyword>
<dbReference type="InterPro" id="IPR047654">
    <property type="entry name" value="IS1634_transpos"/>
</dbReference>
<dbReference type="NCBIfam" id="NF033559">
    <property type="entry name" value="transpos_IS1634"/>
    <property type="match status" value="1"/>
</dbReference>
<dbReference type="PANTHER" id="PTHR34614">
    <property type="match status" value="1"/>
</dbReference>
<dbReference type="GO" id="GO:0006313">
    <property type="term" value="P:DNA transposition"/>
    <property type="evidence" value="ECO:0007669"/>
    <property type="project" value="InterPro"/>
</dbReference>
<dbReference type="InterPro" id="IPR002559">
    <property type="entry name" value="Transposase_11"/>
</dbReference>
<feature type="domain" description="Transposase IS4-like" evidence="2">
    <location>
        <begin position="228"/>
        <end position="493"/>
    </location>
</feature>
<dbReference type="Pfam" id="PF01609">
    <property type="entry name" value="DDE_Tnp_1"/>
    <property type="match status" value="1"/>
</dbReference>
<dbReference type="Proteomes" id="UP000070344">
    <property type="component" value="Unassembled WGS sequence"/>
</dbReference>
<sequence>METKIYMGGWDSVVWDWMYLMTTEAKTKDGVREYAKIVESYRDEEGKVKKRVIQNLGPIRSEEDRERFEQIVEEYEKGENFVRLNDVTLESCREFGATYAVERLLGEYGIGKLVRKRVTDNDAEFDVWKVLKAMLVKQVLEPSSERETFEWIEEDYARDLDVGQHHLYRALDHLMSEKERIERDLFEKLEEESLLEDTTAFYDLTSSYVEGNACELALYGYSRDHRSDRPQVVLALVMMDVMPVMHEVLPGNTLDKTTLKGLVEDLENNLRVEETVFVADRGLMTGDNMGACEKVGYPYILGVPRRKNEKAEELLRKEVPGGDSQRACEIHWEEVDDATSRYILCLDEETRKDRLETLDEVREEKEKELEELKERYEKSRSGEGRGRPMTENGAMNRVGKILGKSKRLFDFDIDETIEWELDREAWNYERAIAGKFLLVTTTDLTPDKAMEKYKELGTVERAFDKIKNTLDIRPIYHYKPNRVRAHIFLCILGLLIHKIVEKLTGETAETVLKQLRRIHLTELKTPEISRKKLTRLNSRQEEIFEKLDIDAPKELKVQEDLW</sequence>
<reference evidence="3 4" key="1">
    <citation type="journal article" date="2016" name="Sci. Rep.">
        <title>Metabolic traits of an uncultured archaeal lineage -MSBL1- from brine pools of the Red Sea.</title>
        <authorList>
            <person name="Mwirichia R."/>
            <person name="Alam I."/>
            <person name="Rashid M."/>
            <person name="Vinu M."/>
            <person name="Ba-Alawi W."/>
            <person name="Anthony Kamau A."/>
            <person name="Kamanda Ngugi D."/>
            <person name="Goker M."/>
            <person name="Klenk H.P."/>
            <person name="Bajic V."/>
            <person name="Stingl U."/>
        </authorList>
    </citation>
    <scope>NUCLEOTIDE SEQUENCE [LARGE SCALE GENOMIC DNA]</scope>
    <source>
        <strain evidence="3">SCGC-AAA259O05</strain>
    </source>
</reference>
<dbReference type="AlphaFoldDB" id="A0A133V4K9"/>